<evidence type="ECO:0000256" key="1">
    <source>
        <dbReference type="SAM" id="MobiDB-lite"/>
    </source>
</evidence>
<organism evidence="2 3">
    <name type="scientific">Mucuna pruriens</name>
    <name type="common">Velvet bean</name>
    <name type="synonym">Dolichos pruriens</name>
    <dbReference type="NCBI Taxonomy" id="157652"/>
    <lineage>
        <taxon>Eukaryota</taxon>
        <taxon>Viridiplantae</taxon>
        <taxon>Streptophyta</taxon>
        <taxon>Embryophyta</taxon>
        <taxon>Tracheophyta</taxon>
        <taxon>Spermatophyta</taxon>
        <taxon>Magnoliopsida</taxon>
        <taxon>eudicotyledons</taxon>
        <taxon>Gunneridae</taxon>
        <taxon>Pentapetalae</taxon>
        <taxon>rosids</taxon>
        <taxon>fabids</taxon>
        <taxon>Fabales</taxon>
        <taxon>Fabaceae</taxon>
        <taxon>Papilionoideae</taxon>
        <taxon>50 kb inversion clade</taxon>
        <taxon>NPAAA clade</taxon>
        <taxon>indigoferoid/millettioid clade</taxon>
        <taxon>Phaseoleae</taxon>
        <taxon>Mucuna</taxon>
    </lineage>
</organism>
<dbReference type="SUPFAM" id="SSF56672">
    <property type="entry name" value="DNA/RNA polymerases"/>
    <property type="match status" value="1"/>
</dbReference>
<comment type="caution">
    <text evidence="2">The sequence shown here is derived from an EMBL/GenBank/DDBJ whole genome shotgun (WGS) entry which is preliminary data.</text>
</comment>
<feature type="region of interest" description="Disordered" evidence="1">
    <location>
        <begin position="1"/>
        <end position="53"/>
    </location>
</feature>
<name>A0A371I599_MUCPR</name>
<keyword evidence="3" id="KW-1185">Reference proteome</keyword>
<evidence type="ECO:0000313" key="2">
    <source>
        <dbReference type="EMBL" id="RDY10212.1"/>
    </source>
</evidence>
<dbReference type="AlphaFoldDB" id="A0A371I599"/>
<evidence type="ECO:0000313" key="3">
    <source>
        <dbReference type="Proteomes" id="UP000257109"/>
    </source>
</evidence>
<feature type="non-terminal residue" evidence="2">
    <location>
        <position position="1"/>
    </location>
</feature>
<dbReference type="OrthoDB" id="1934635at2759"/>
<protein>
    <submittedName>
        <fullName evidence="2">Uncharacterized protein</fullName>
    </submittedName>
</protein>
<dbReference type="InterPro" id="IPR043502">
    <property type="entry name" value="DNA/RNA_pol_sf"/>
</dbReference>
<reference evidence="2" key="1">
    <citation type="submission" date="2018-05" db="EMBL/GenBank/DDBJ databases">
        <title>Draft genome of Mucuna pruriens seed.</title>
        <authorList>
            <person name="Nnadi N.E."/>
            <person name="Vos R."/>
            <person name="Hasami M.H."/>
            <person name="Devisetty U.K."/>
            <person name="Aguiy J.C."/>
        </authorList>
    </citation>
    <scope>NUCLEOTIDE SEQUENCE [LARGE SCALE GENOMIC DNA]</scope>
    <source>
        <strain evidence="2">JCA_2017</strain>
    </source>
</reference>
<dbReference type="EMBL" id="QJKJ01000888">
    <property type="protein sequence ID" value="RDY10212.1"/>
    <property type="molecule type" value="Genomic_DNA"/>
</dbReference>
<accession>A0A371I599</accession>
<proteinExistence type="predicted"/>
<sequence length="162" mass="18559">MRIKKIEEENKVLQKVEKAKRKESEKSKSVKGEKENSKGKEKVKNEKSKRVSDGKEIHLIGRKEVDRVLLTRTEPLLLLPTNMCFNVTSPLLDLPIGFKDMLEEYNGIFPKDMPHSLSLLKGIEHHINLTIGASFPNRPAYRANLEVFKEIQKQVKKLLGKG</sequence>
<gene>
    <name evidence="2" type="ORF">CR513_05297</name>
</gene>
<dbReference type="Proteomes" id="UP000257109">
    <property type="component" value="Unassembled WGS sequence"/>
</dbReference>